<evidence type="ECO:0000313" key="1">
    <source>
        <dbReference type="EMBL" id="EDW25008.1"/>
    </source>
</evidence>
<proteinExistence type="predicted"/>
<reference evidence="1 2" key="1">
    <citation type="journal article" date="2007" name="Nature">
        <title>Evolution of genes and genomes on the Drosophila phylogeny.</title>
        <authorList>
            <consortium name="Drosophila 12 Genomes Consortium"/>
            <person name="Clark A.G."/>
            <person name="Eisen M.B."/>
            <person name="Smith D.R."/>
            <person name="Bergman C.M."/>
            <person name="Oliver B."/>
            <person name="Markow T.A."/>
            <person name="Kaufman T.C."/>
            <person name="Kellis M."/>
            <person name="Gelbart W."/>
            <person name="Iyer V.N."/>
            <person name="Pollard D.A."/>
            <person name="Sackton T.B."/>
            <person name="Larracuente A.M."/>
            <person name="Singh N.D."/>
            <person name="Abad J.P."/>
            <person name="Abt D.N."/>
            <person name="Adryan B."/>
            <person name="Aguade M."/>
            <person name="Akashi H."/>
            <person name="Anderson W.W."/>
            <person name="Aquadro C.F."/>
            <person name="Ardell D.H."/>
            <person name="Arguello R."/>
            <person name="Artieri C.G."/>
            <person name="Barbash D.A."/>
            <person name="Barker D."/>
            <person name="Barsanti P."/>
            <person name="Batterham P."/>
            <person name="Batzoglou S."/>
            <person name="Begun D."/>
            <person name="Bhutkar A."/>
            <person name="Blanco E."/>
            <person name="Bosak S.A."/>
            <person name="Bradley R.K."/>
            <person name="Brand A.D."/>
            <person name="Brent M.R."/>
            <person name="Brooks A.N."/>
            <person name="Brown R.H."/>
            <person name="Butlin R.K."/>
            <person name="Caggese C."/>
            <person name="Calvi B.R."/>
            <person name="Bernardo de Carvalho A."/>
            <person name="Caspi A."/>
            <person name="Castrezana S."/>
            <person name="Celniker S.E."/>
            <person name="Chang J.L."/>
            <person name="Chapple C."/>
            <person name="Chatterji S."/>
            <person name="Chinwalla A."/>
            <person name="Civetta A."/>
            <person name="Clifton S.W."/>
            <person name="Comeron J.M."/>
            <person name="Costello J.C."/>
            <person name="Coyne J.A."/>
            <person name="Daub J."/>
            <person name="David R.G."/>
            <person name="Delcher A.L."/>
            <person name="Delehaunty K."/>
            <person name="Do C.B."/>
            <person name="Ebling H."/>
            <person name="Edwards K."/>
            <person name="Eickbush T."/>
            <person name="Evans J.D."/>
            <person name="Filipski A."/>
            <person name="Findeiss S."/>
            <person name="Freyhult E."/>
            <person name="Fulton L."/>
            <person name="Fulton R."/>
            <person name="Garcia A.C."/>
            <person name="Gardiner A."/>
            <person name="Garfield D.A."/>
            <person name="Garvin B.E."/>
            <person name="Gibson G."/>
            <person name="Gilbert D."/>
            <person name="Gnerre S."/>
            <person name="Godfrey J."/>
            <person name="Good R."/>
            <person name="Gotea V."/>
            <person name="Gravely B."/>
            <person name="Greenberg A.J."/>
            <person name="Griffiths-Jones S."/>
            <person name="Gross S."/>
            <person name="Guigo R."/>
            <person name="Gustafson E.A."/>
            <person name="Haerty W."/>
            <person name="Hahn M.W."/>
            <person name="Halligan D.L."/>
            <person name="Halpern A.L."/>
            <person name="Halter G.M."/>
            <person name="Han M.V."/>
            <person name="Heger A."/>
            <person name="Hillier L."/>
            <person name="Hinrichs A.S."/>
            <person name="Holmes I."/>
            <person name="Hoskins R.A."/>
            <person name="Hubisz M.J."/>
            <person name="Hultmark D."/>
            <person name="Huntley M.A."/>
            <person name="Jaffe D.B."/>
            <person name="Jagadeeshan S."/>
            <person name="Jeck W.R."/>
            <person name="Johnson J."/>
            <person name="Jones C.D."/>
            <person name="Jordan W.C."/>
            <person name="Karpen G.H."/>
            <person name="Kataoka E."/>
            <person name="Keightley P.D."/>
            <person name="Kheradpour P."/>
            <person name="Kirkness E.F."/>
            <person name="Koerich L.B."/>
            <person name="Kristiansen K."/>
            <person name="Kudrna D."/>
            <person name="Kulathinal R.J."/>
            <person name="Kumar S."/>
            <person name="Kwok R."/>
            <person name="Lander E."/>
            <person name="Langley C.H."/>
            <person name="Lapoint R."/>
            <person name="Lazzaro B.P."/>
            <person name="Lee S.J."/>
            <person name="Levesque L."/>
            <person name="Li R."/>
            <person name="Lin C.F."/>
            <person name="Lin M.F."/>
            <person name="Lindblad-Toh K."/>
            <person name="Llopart A."/>
            <person name="Long M."/>
            <person name="Low L."/>
            <person name="Lozovsky E."/>
            <person name="Lu J."/>
            <person name="Luo M."/>
            <person name="Machado C.A."/>
            <person name="Makalowski W."/>
            <person name="Marzo M."/>
            <person name="Matsuda M."/>
            <person name="Matzkin L."/>
            <person name="McAllister B."/>
            <person name="McBride C.S."/>
            <person name="McKernan B."/>
            <person name="McKernan K."/>
            <person name="Mendez-Lago M."/>
            <person name="Minx P."/>
            <person name="Mollenhauer M.U."/>
            <person name="Montooth K."/>
            <person name="Mount S.M."/>
            <person name="Mu X."/>
            <person name="Myers E."/>
            <person name="Negre B."/>
            <person name="Newfeld S."/>
            <person name="Nielsen R."/>
            <person name="Noor M.A."/>
            <person name="O'Grady P."/>
            <person name="Pachter L."/>
            <person name="Papaceit M."/>
            <person name="Parisi M.J."/>
            <person name="Parisi M."/>
            <person name="Parts L."/>
            <person name="Pedersen J.S."/>
            <person name="Pesole G."/>
            <person name="Phillippy A.M."/>
            <person name="Ponting C.P."/>
            <person name="Pop M."/>
            <person name="Porcelli D."/>
            <person name="Powell J.R."/>
            <person name="Prohaska S."/>
            <person name="Pruitt K."/>
            <person name="Puig M."/>
            <person name="Quesneville H."/>
            <person name="Ram K.R."/>
            <person name="Rand D."/>
            <person name="Rasmussen M.D."/>
            <person name="Reed L.K."/>
            <person name="Reenan R."/>
            <person name="Reily A."/>
            <person name="Remington K.A."/>
            <person name="Rieger T.T."/>
            <person name="Ritchie M.G."/>
            <person name="Robin C."/>
            <person name="Rogers Y.H."/>
            <person name="Rohde C."/>
            <person name="Rozas J."/>
            <person name="Rubenfield M.J."/>
            <person name="Ruiz A."/>
            <person name="Russo S."/>
            <person name="Salzberg S.L."/>
            <person name="Sanchez-Gracia A."/>
            <person name="Saranga D.J."/>
            <person name="Sato H."/>
            <person name="Schaeffer S.W."/>
            <person name="Schatz M.C."/>
            <person name="Schlenke T."/>
            <person name="Schwartz R."/>
            <person name="Segarra C."/>
            <person name="Singh R.S."/>
            <person name="Sirot L."/>
            <person name="Sirota M."/>
            <person name="Sisneros N.B."/>
            <person name="Smith C.D."/>
            <person name="Smith T.F."/>
            <person name="Spieth J."/>
            <person name="Stage D.E."/>
            <person name="Stark A."/>
            <person name="Stephan W."/>
            <person name="Strausberg R.L."/>
            <person name="Strempel S."/>
            <person name="Sturgill D."/>
            <person name="Sutton G."/>
            <person name="Sutton G.G."/>
            <person name="Tao W."/>
            <person name="Teichmann S."/>
            <person name="Tobari Y.N."/>
            <person name="Tomimura Y."/>
            <person name="Tsolas J.M."/>
            <person name="Valente V.L."/>
            <person name="Venter E."/>
            <person name="Venter J.C."/>
            <person name="Vicario S."/>
            <person name="Vieira F.G."/>
            <person name="Vilella A.J."/>
            <person name="Villasante A."/>
            <person name="Walenz B."/>
            <person name="Wang J."/>
            <person name="Wasserman M."/>
            <person name="Watts T."/>
            <person name="Wilson D."/>
            <person name="Wilson R.K."/>
            <person name="Wing R.A."/>
            <person name="Wolfner M.F."/>
            <person name="Wong A."/>
            <person name="Wong G.K."/>
            <person name="Wu C.I."/>
            <person name="Wu G."/>
            <person name="Yamamoto D."/>
            <person name="Yang H.P."/>
            <person name="Yang S.P."/>
            <person name="Yorke J.A."/>
            <person name="Yoshida K."/>
            <person name="Zdobnov E."/>
            <person name="Zhang P."/>
            <person name="Zhang Y."/>
            <person name="Zimin A.V."/>
            <person name="Baldwin J."/>
            <person name="Abdouelleil A."/>
            <person name="Abdulkadir J."/>
            <person name="Abebe A."/>
            <person name="Abera B."/>
            <person name="Abreu J."/>
            <person name="Acer S.C."/>
            <person name="Aftuck L."/>
            <person name="Alexander A."/>
            <person name="An P."/>
            <person name="Anderson E."/>
            <person name="Anderson S."/>
            <person name="Arachi H."/>
            <person name="Azer M."/>
            <person name="Bachantsang P."/>
            <person name="Barry A."/>
            <person name="Bayul T."/>
            <person name="Berlin A."/>
            <person name="Bessette D."/>
            <person name="Bloom T."/>
            <person name="Blye J."/>
            <person name="Boguslavskiy L."/>
            <person name="Bonnet C."/>
            <person name="Boukhgalter B."/>
            <person name="Bourzgui I."/>
            <person name="Brown A."/>
            <person name="Cahill P."/>
            <person name="Channer S."/>
            <person name="Cheshatsang Y."/>
            <person name="Chuda L."/>
            <person name="Citroen M."/>
            <person name="Collymore A."/>
            <person name="Cooke P."/>
            <person name="Costello M."/>
            <person name="D'Aco K."/>
            <person name="Daza R."/>
            <person name="De Haan G."/>
            <person name="DeGray S."/>
            <person name="DeMaso C."/>
            <person name="Dhargay N."/>
            <person name="Dooley K."/>
            <person name="Dooley E."/>
            <person name="Doricent M."/>
            <person name="Dorje P."/>
            <person name="Dorjee K."/>
            <person name="Dupes A."/>
            <person name="Elong R."/>
            <person name="Falk J."/>
            <person name="Farina A."/>
            <person name="Faro S."/>
            <person name="Ferguson D."/>
            <person name="Fisher S."/>
            <person name="Foley C.D."/>
            <person name="Franke A."/>
            <person name="Friedrich D."/>
            <person name="Gadbois L."/>
            <person name="Gearin G."/>
            <person name="Gearin C.R."/>
            <person name="Giannoukos G."/>
            <person name="Goode T."/>
            <person name="Graham J."/>
            <person name="Grandbois E."/>
            <person name="Grewal S."/>
            <person name="Gyaltsen K."/>
            <person name="Hafez N."/>
            <person name="Hagos B."/>
            <person name="Hall J."/>
            <person name="Henson C."/>
            <person name="Hollinger A."/>
            <person name="Honan T."/>
            <person name="Huard M.D."/>
            <person name="Hughes L."/>
            <person name="Hurhula B."/>
            <person name="Husby M.E."/>
            <person name="Kamat A."/>
            <person name="Kanga B."/>
            <person name="Kashin S."/>
            <person name="Khazanovich D."/>
            <person name="Kisner P."/>
            <person name="Lance K."/>
            <person name="Lara M."/>
            <person name="Lee W."/>
            <person name="Lennon N."/>
            <person name="Letendre F."/>
            <person name="LeVine R."/>
            <person name="Lipovsky A."/>
            <person name="Liu X."/>
            <person name="Liu J."/>
            <person name="Liu S."/>
            <person name="Lokyitsang T."/>
            <person name="Lokyitsang Y."/>
            <person name="Lubonja R."/>
            <person name="Lui A."/>
            <person name="MacDonald P."/>
            <person name="Magnisalis V."/>
            <person name="Maru K."/>
            <person name="Matthews C."/>
            <person name="McCusker W."/>
            <person name="McDonough S."/>
            <person name="Mehta T."/>
            <person name="Meldrim J."/>
            <person name="Meneus L."/>
            <person name="Mihai O."/>
            <person name="Mihalev A."/>
            <person name="Mihova T."/>
            <person name="Mittelman R."/>
            <person name="Mlenga V."/>
            <person name="Montmayeur A."/>
            <person name="Mulrain L."/>
            <person name="Navidi A."/>
            <person name="Naylor J."/>
            <person name="Negash T."/>
            <person name="Nguyen T."/>
            <person name="Nguyen N."/>
            <person name="Nicol R."/>
            <person name="Norbu C."/>
            <person name="Norbu N."/>
            <person name="Novod N."/>
            <person name="O'Neill B."/>
            <person name="Osman S."/>
            <person name="Markiewicz E."/>
            <person name="Oyono O.L."/>
            <person name="Patti C."/>
            <person name="Phunkhang P."/>
            <person name="Pierre F."/>
            <person name="Priest M."/>
            <person name="Raghuraman S."/>
            <person name="Rege F."/>
            <person name="Reyes R."/>
            <person name="Rise C."/>
            <person name="Rogov P."/>
            <person name="Ross K."/>
            <person name="Ryan E."/>
            <person name="Settipalli S."/>
            <person name="Shea T."/>
            <person name="Sherpa N."/>
            <person name="Shi L."/>
            <person name="Shih D."/>
            <person name="Sparrow T."/>
            <person name="Spaulding J."/>
            <person name="Stalker J."/>
            <person name="Stange-Thomann N."/>
            <person name="Stavropoulos S."/>
            <person name="Stone C."/>
            <person name="Strader C."/>
            <person name="Tesfaye S."/>
            <person name="Thomson T."/>
            <person name="Thoulutsang Y."/>
            <person name="Thoulutsang D."/>
            <person name="Topham K."/>
            <person name="Topping I."/>
            <person name="Tsamla T."/>
            <person name="Vassiliev H."/>
            <person name="Vo A."/>
            <person name="Wangchuk T."/>
            <person name="Wangdi T."/>
            <person name="Weiand M."/>
            <person name="Wilkinson J."/>
            <person name="Wilson A."/>
            <person name="Yadav S."/>
            <person name="Young G."/>
            <person name="Yu Q."/>
            <person name="Zembek L."/>
            <person name="Zhong D."/>
            <person name="Zimmer A."/>
            <person name="Zwirko Z."/>
            <person name="Jaffe D.B."/>
            <person name="Alvarez P."/>
            <person name="Brockman W."/>
            <person name="Butler J."/>
            <person name="Chin C."/>
            <person name="Gnerre S."/>
            <person name="Grabherr M."/>
            <person name="Kleber M."/>
            <person name="Mauceli E."/>
            <person name="MacCallum I."/>
        </authorList>
    </citation>
    <scope>NUCLEOTIDE SEQUENCE [LARGE SCALE GENOMIC DNA]</scope>
    <source>
        <strain evidence="2">MSH-3 / Tucson 14011-0111.49</strain>
    </source>
</reference>
<dbReference type="eggNOG" id="ENOG502TBE7">
    <property type="taxonomic scope" value="Eukaryota"/>
</dbReference>
<name>B4G3K0_DROPE</name>
<dbReference type="OMA" id="YIGAING"/>
<dbReference type="AlphaFoldDB" id="B4G3K0"/>
<accession>B4G3K0</accession>
<gene>
    <name evidence="1" type="primary">Dper\GL24456</name>
    <name evidence="1" type="ORF">Dper_GL24456</name>
</gene>
<organism evidence="2">
    <name type="scientific">Drosophila persimilis</name>
    <name type="common">Fruit fly</name>
    <dbReference type="NCBI Taxonomy" id="7234"/>
    <lineage>
        <taxon>Eukaryota</taxon>
        <taxon>Metazoa</taxon>
        <taxon>Ecdysozoa</taxon>
        <taxon>Arthropoda</taxon>
        <taxon>Hexapoda</taxon>
        <taxon>Insecta</taxon>
        <taxon>Pterygota</taxon>
        <taxon>Neoptera</taxon>
        <taxon>Endopterygota</taxon>
        <taxon>Diptera</taxon>
        <taxon>Brachycera</taxon>
        <taxon>Muscomorpha</taxon>
        <taxon>Ephydroidea</taxon>
        <taxon>Drosophilidae</taxon>
        <taxon>Drosophila</taxon>
        <taxon>Sophophora</taxon>
    </lineage>
</organism>
<dbReference type="OrthoDB" id="7869667at2759"/>
<dbReference type="Proteomes" id="UP000008744">
    <property type="component" value="Unassembled WGS sequence"/>
</dbReference>
<sequence>MSPTDVVQALNRMIEFMCTRAEFRVMQVKASILATSKMNGVGVHPSPDKPPKQGDRQRDHVRGLAEFNSKDGIMVGDFSATDLAGMKSESRLSHIKAYQSWRTDPLGYMAYGQVNCKKDTAHYPAMWKYTSSCIQYQLTESTANLRILRLCGVYTQDPESDRHVLQKPVDVYNTTLSYGALMLGLTNWAAMELGVTVFDHNRLGRRWRCLPDDYLSLWPLLTNGFVIETSEHTDRLVDEVVWQHRWGWLMNQWKDAADVNSAWLDTHYSWNVPWWYVAAVADKFGHKFTCATDPDGELIMDEDYSFSDNMLGWLIEPAKSTQFDLSLLTSSSQYEKRVSKSKPAYFDILTPTSNGKAEAYHMLSWNPYFLQDTKKLQYRTRSAVSKPDYNGIVELNIVVFPSARIGKMKTCPRAFVSSENRIDGSDPNTYPFVTGGVAVIQRLLVGDYIGAINGGLSVIMDALNDWRSSSRFGGDSFRE</sequence>
<dbReference type="HOGENOM" id="CLU_570204_0_0_1"/>
<dbReference type="KEGG" id="dpe:6587180"/>
<dbReference type="EMBL" id="CH479179">
    <property type="protein sequence ID" value="EDW25008.1"/>
    <property type="molecule type" value="Genomic_DNA"/>
</dbReference>
<protein>
    <submittedName>
        <fullName evidence="1">GL24456</fullName>
    </submittedName>
</protein>
<keyword evidence="2" id="KW-1185">Reference proteome</keyword>
<evidence type="ECO:0000313" key="2">
    <source>
        <dbReference type="Proteomes" id="UP000008744"/>
    </source>
</evidence>